<dbReference type="AlphaFoldDB" id="A0A5C5RKS9"/>
<feature type="domain" description="DUF1707" evidence="1">
    <location>
        <begin position="7"/>
        <end position="59"/>
    </location>
</feature>
<dbReference type="PANTHER" id="PTHR40763">
    <property type="entry name" value="MEMBRANE PROTEIN-RELATED"/>
    <property type="match status" value="1"/>
</dbReference>
<sequence length="188" mass="20622">MADSDGIRVGDPERQRAVELLGEAMATGYLTVEEFDQRTHEAYRASNRGELQELVNDLPIRDRLFPRTLAEQAADRPPEELDIEWSTVHRKGVWTVPARMRIVGSTGTAKIDFRSADFPYGGVEIDVQVSWSTLKLHLSPTMRVDATGMGYSGWSSLKDKAGPPDGAAGPLLVLRGSASAGSTIQLRR</sequence>
<dbReference type="InterPro" id="IPR012551">
    <property type="entry name" value="DUF1707_SHOCT-like"/>
</dbReference>
<organism evidence="2 3">
    <name type="scientific">Tsukamurella sputi</name>
    <dbReference type="NCBI Taxonomy" id="2591848"/>
    <lineage>
        <taxon>Bacteria</taxon>
        <taxon>Bacillati</taxon>
        <taxon>Actinomycetota</taxon>
        <taxon>Actinomycetes</taxon>
        <taxon>Mycobacteriales</taxon>
        <taxon>Tsukamurellaceae</taxon>
        <taxon>Tsukamurella</taxon>
    </lineage>
</organism>
<dbReference type="PANTHER" id="PTHR40763:SF5">
    <property type="entry name" value="MEMBRANE PROTEIN"/>
    <property type="match status" value="1"/>
</dbReference>
<dbReference type="EMBL" id="VIGV01000004">
    <property type="protein sequence ID" value="TWS23639.1"/>
    <property type="molecule type" value="Genomic_DNA"/>
</dbReference>
<reference evidence="2 3" key="1">
    <citation type="submission" date="2019-06" db="EMBL/GenBank/DDBJ databases">
        <authorList>
            <person name="Teng J.L.L."/>
            <person name="Lee H.H."/>
            <person name="Lau S.K.P."/>
            <person name="Woo P.C.Y."/>
        </authorList>
    </citation>
    <scope>NUCLEOTIDE SEQUENCE [LARGE SCALE GENOMIC DNA]</scope>
    <source>
        <strain evidence="2 3">HKU70</strain>
    </source>
</reference>
<evidence type="ECO:0000313" key="2">
    <source>
        <dbReference type="EMBL" id="TWS23639.1"/>
    </source>
</evidence>
<protein>
    <submittedName>
        <fullName evidence="2">DUF1707 domain-containing protein</fullName>
    </submittedName>
</protein>
<keyword evidence="3" id="KW-1185">Reference proteome</keyword>
<dbReference type="OrthoDB" id="3534574at2"/>
<dbReference type="Pfam" id="PF08044">
    <property type="entry name" value="DUF1707"/>
    <property type="match status" value="1"/>
</dbReference>
<evidence type="ECO:0000313" key="3">
    <source>
        <dbReference type="Proteomes" id="UP000319792"/>
    </source>
</evidence>
<comment type="caution">
    <text evidence="2">The sequence shown here is derived from an EMBL/GenBank/DDBJ whole genome shotgun (WGS) entry which is preliminary data.</text>
</comment>
<name>A0A5C5RKS9_9ACTN</name>
<reference evidence="2 3" key="2">
    <citation type="submission" date="2019-08" db="EMBL/GenBank/DDBJ databases">
        <title>Tsukamurella conjunctivitidis sp. nov., Tsukamurella assacharolytica sp. nov. and Tsukamurella sputae sp. nov. isolated from patients with conjunctivitis, bacteraemia (lymphoma) and respiratory infection (sputum) in Hong Kong.</title>
        <authorList>
            <person name="Fok K.M.N."/>
            <person name="Fong J.Y.H."/>
        </authorList>
    </citation>
    <scope>NUCLEOTIDE SEQUENCE [LARGE SCALE GENOMIC DNA]</scope>
    <source>
        <strain evidence="2 3">HKU70</strain>
    </source>
</reference>
<accession>A0A5C5RKS9</accession>
<dbReference type="Proteomes" id="UP000319792">
    <property type="component" value="Unassembled WGS sequence"/>
</dbReference>
<gene>
    <name evidence="2" type="ORF">FK268_15355</name>
</gene>
<dbReference type="RefSeq" id="WP_146435539.1">
    <property type="nucleotide sequence ID" value="NZ_VIGV01000004.1"/>
</dbReference>
<proteinExistence type="predicted"/>
<evidence type="ECO:0000259" key="1">
    <source>
        <dbReference type="Pfam" id="PF08044"/>
    </source>
</evidence>